<dbReference type="GO" id="GO:0003941">
    <property type="term" value="F:L-serine ammonia-lyase activity"/>
    <property type="evidence" value="ECO:0007669"/>
    <property type="project" value="InterPro"/>
</dbReference>
<sequence>MAKSQDTTIRELVKEFDSLKASDTTHQLEDQARLMVRGLNSLKAKCSSKIYYRPTSGSHPKILEQLKLRTEHLKRLESGLLPSLRHRITALLLSLDPSDLRKDPTGKMKIILGILSELEQTLDQIHTSMDTIIPVPTVKPSDVTDDNHLKTLKAFRTSRLGMNADDLFKLVAELLDECVNSIENLEQPSNTESRRRAHLLSKTSIFWDSIDRMIQWFGRSEFNLLQDSWQSEVALVEDALDELLDMMNPVKPKEEEDDDQSDATSSSSEDGFSEYDPIIWSEEVIQLAKVTIPIVKLSRLFLNKLSNTTVTKVQFGLATSEMSSSELENVVSLTSSISQCIDEIGNGLYNGENVLAREMLVEWGGHLGKCFKHILELLDLHLIPLIPQDDQSVDPKKWFSEWNKQRNNPLKNKNYCNQISNTKFSIHAPSNTTKLPHKYSFHSQPTITQQQQPQDIPNQYLDTTTAPAPDDKHAVVSTFDLFSIGIGPSSSHTVGPMRAAKIFINDLIQARVLDRVKTLKVALYGSLAATGKGHMSPEALIAGFEGHSCETVDTDSIPTRYKSVCENKSINLGLALDPEGRGHPVRFDIEKDLVWLWDCVLPQHPNGMLFSVYDSEGDLIANNTYFSIGGGFVVNTETQFSGENLYYKQIDKRKASTSRLDPFKQLQPLLHSLPLNNQLVVSEDPISPNPQSAAPDLPPKNGPPFPFHNCDSLLELTRKHNLTIAQIVYNNEREFFSDDEIRERILKIYKVMDDSIKQGVCSEEDVLPGRLMVKRRARNLYRRLHRGFFPSVSDISTSPPPRLSFTKPQMLPTPNENQVMNDVARPADRAEPQDRHPSMLTPQSNTTIHSRGKRRAPLLLRGQFDHHVQPILPRRMSFPSMDFLSCYAIAVNEVNAAGGRIVTAPTNGAAGAAAIGMLYKRGATISAAEGGCMAEVGVACSMASGAFAACMGGSPEVIEAAAEIGIEHCLGLTCDPIDGLVQIPCIERNALGAVKAVTAAQLALSGDGVHSVSLDEAIAAMRQTAKDMSSKKPVALDWP</sequence>
<proteinExistence type="predicted"/>
<dbReference type="Pfam" id="PF03315">
    <property type="entry name" value="SDH_beta"/>
    <property type="match status" value="1"/>
</dbReference>
<dbReference type="Proteomes" id="UP000037035">
    <property type="component" value="Unassembled WGS sequence"/>
</dbReference>
<dbReference type="FunFam" id="3.30.1330.90:FF:000001">
    <property type="entry name" value="L-serine ammonia-lyase 1"/>
    <property type="match status" value="1"/>
</dbReference>
<keyword evidence="4" id="KW-0004">4Fe-4S</keyword>
<reference evidence="12 13" key="1">
    <citation type="submission" date="2015-08" db="EMBL/GenBank/DDBJ databases">
        <title>Next Generation Sequencing and Analysis of the Genome of Puccinia sorghi L Schw, the Causal Agent of Maize Common Rust.</title>
        <authorList>
            <person name="Rochi L."/>
            <person name="Burguener G."/>
            <person name="Darino M."/>
            <person name="Turjanski A."/>
            <person name="Kreff E."/>
            <person name="Dieguez M.J."/>
            <person name="Sacco F."/>
        </authorList>
    </citation>
    <scope>NUCLEOTIDE SEQUENCE [LARGE SCALE GENOMIC DNA]</scope>
    <source>
        <strain evidence="12 13">RO10H11247</strain>
    </source>
</reference>
<dbReference type="InterPro" id="IPR005130">
    <property type="entry name" value="Ser_deHydtase-like_asu"/>
</dbReference>
<evidence type="ECO:0000259" key="11">
    <source>
        <dbReference type="Pfam" id="PF03315"/>
    </source>
</evidence>
<dbReference type="Gene3D" id="1.20.1410.10">
    <property type="entry name" value="I/LWEQ domain"/>
    <property type="match status" value="1"/>
</dbReference>
<accession>A0A0L6V2J2</accession>
<feature type="region of interest" description="Disordered" evidence="9">
    <location>
        <begin position="251"/>
        <end position="271"/>
    </location>
</feature>
<evidence type="ECO:0000256" key="1">
    <source>
        <dbReference type="ARBA" id="ARBA00001966"/>
    </source>
</evidence>
<feature type="compositionally biased region" description="Low complexity" evidence="9">
    <location>
        <begin position="262"/>
        <end position="271"/>
    </location>
</feature>
<feature type="region of interest" description="Disordered" evidence="9">
    <location>
        <begin position="826"/>
        <end position="851"/>
    </location>
</feature>
<keyword evidence="7" id="KW-0411">Iron-sulfur</keyword>
<name>A0A0L6V2J2_9BASI</name>
<dbReference type="AlphaFoldDB" id="A0A0L6V2J2"/>
<dbReference type="Pfam" id="PF03313">
    <property type="entry name" value="SDH_alpha"/>
    <property type="match status" value="2"/>
</dbReference>
<organism evidence="12 13">
    <name type="scientific">Puccinia sorghi</name>
    <dbReference type="NCBI Taxonomy" id="27349"/>
    <lineage>
        <taxon>Eukaryota</taxon>
        <taxon>Fungi</taxon>
        <taxon>Dikarya</taxon>
        <taxon>Basidiomycota</taxon>
        <taxon>Pucciniomycotina</taxon>
        <taxon>Pucciniomycetes</taxon>
        <taxon>Pucciniales</taxon>
        <taxon>Pucciniaceae</taxon>
        <taxon>Puccinia</taxon>
    </lineage>
</organism>
<comment type="caution">
    <text evidence="12">The sequence shown here is derived from an EMBL/GenBank/DDBJ whole genome shotgun (WGS) entry which is preliminary data.</text>
</comment>
<dbReference type="EMBL" id="LAVV01007727">
    <property type="protein sequence ID" value="KNZ54973.1"/>
    <property type="molecule type" value="Genomic_DNA"/>
</dbReference>
<dbReference type="VEuPathDB" id="FungiDB:VP01_2802g2"/>
<evidence type="ECO:0000256" key="7">
    <source>
        <dbReference type="ARBA" id="ARBA00023014"/>
    </source>
</evidence>
<evidence type="ECO:0000256" key="5">
    <source>
        <dbReference type="ARBA" id="ARBA00022723"/>
    </source>
</evidence>
<protein>
    <recommendedName>
        <fullName evidence="14">L-serine ammonia-lyase</fullName>
    </recommendedName>
</protein>
<evidence type="ECO:0000313" key="13">
    <source>
        <dbReference type="Proteomes" id="UP000037035"/>
    </source>
</evidence>
<keyword evidence="5" id="KW-0479">Metal-binding</keyword>
<keyword evidence="8" id="KW-0456">Lyase</keyword>
<dbReference type="InterPro" id="IPR005131">
    <property type="entry name" value="Ser_deHydtase_bsu"/>
</dbReference>
<feature type="domain" description="Serine dehydratase beta chain" evidence="11">
    <location>
        <begin position="477"/>
        <end position="637"/>
    </location>
</feature>
<evidence type="ECO:0008006" key="14">
    <source>
        <dbReference type="Google" id="ProtNLM"/>
    </source>
</evidence>
<feature type="compositionally biased region" description="Polar residues" evidence="9">
    <location>
        <begin position="840"/>
        <end position="849"/>
    </location>
</feature>
<keyword evidence="3" id="KW-0312">Gluconeogenesis</keyword>
<evidence type="ECO:0000313" key="12">
    <source>
        <dbReference type="EMBL" id="KNZ54973.1"/>
    </source>
</evidence>
<keyword evidence="6" id="KW-0408">Iron</keyword>
<evidence type="ECO:0000256" key="4">
    <source>
        <dbReference type="ARBA" id="ARBA00022485"/>
    </source>
</evidence>
<dbReference type="GO" id="GO:0046872">
    <property type="term" value="F:metal ion binding"/>
    <property type="evidence" value="ECO:0007669"/>
    <property type="project" value="UniProtKB-KW"/>
</dbReference>
<dbReference type="Gene3D" id="3.30.1330.90">
    <property type="entry name" value="D-3-phosphoglycerate dehydrogenase, domain 3"/>
    <property type="match status" value="1"/>
</dbReference>
<dbReference type="OrthoDB" id="192663at2759"/>
<dbReference type="GO" id="GO:0006094">
    <property type="term" value="P:gluconeogenesis"/>
    <property type="evidence" value="ECO:0007669"/>
    <property type="project" value="UniProtKB-KW"/>
</dbReference>
<comment type="pathway">
    <text evidence="2">Carbohydrate biosynthesis; gluconeogenesis.</text>
</comment>
<feature type="region of interest" description="Disordered" evidence="9">
    <location>
        <begin position="682"/>
        <end position="701"/>
    </location>
</feature>
<comment type="cofactor">
    <cofactor evidence="1">
        <name>[4Fe-4S] cluster</name>
        <dbReference type="ChEBI" id="CHEBI:49883"/>
    </cofactor>
</comment>
<evidence type="ECO:0000256" key="9">
    <source>
        <dbReference type="SAM" id="MobiDB-lite"/>
    </source>
</evidence>
<dbReference type="PANTHER" id="PTHR30182:SF1">
    <property type="entry name" value="L-SERINE DEHYDRATASE 1"/>
    <property type="match status" value="1"/>
</dbReference>
<evidence type="ECO:0000256" key="2">
    <source>
        <dbReference type="ARBA" id="ARBA00004742"/>
    </source>
</evidence>
<dbReference type="InterPro" id="IPR051318">
    <property type="entry name" value="Fe-S_L-Ser"/>
</dbReference>
<dbReference type="PANTHER" id="PTHR30182">
    <property type="entry name" value="L-SERINE DEHYDRATASE"/>
    <property type="match status" value="1"/>
</dbReference>
<keyword evidence="13" id="KW-1185">Reference proteome</keyword>
<feature type="compositionally biased region" description="Basic and acidic residues" evidence="9">
    <location>
        <begin position="826"/>
        <end position="837"/>
    </location>
</feature>
<dbReference type="GO" id="GO:0051539">
    <property type="term" value="F:4 iron, 4 sulfur cluster binding"/>
    <property type="evidence" value="ECO:0007669"/>
    <property type="project" value="UniProtKB-KW"/>
</dbReference>
<evidence type="ECO:0000256" key="8">
    <source>
        <dbReference type="ARBA" id="ARBA00023239"/>
    </source>
</evidence>
<evidence type="ECO:0000256" key="3">
    <source>
        <dbReference type="ARBA" id="ARBA00022432"/>
    </source>
</evidence>
<evidence type="ECO:0000256" key="6">
    <source>
        <dbReference type="ARBA" id="ARBA00023004"/>
    </source>
</evidence>
<evidence type="ECO:0000259" key="10">
    <source>
        <dbReference type="Pfam" id="PF03313"/>
    </source>
</evidence>
<dbReference type="SUPFAM" id="SSF143548">
    <property type="entry name" value="Serine metabolism enzymes domain"/>
    <property type="match status" value="1"/>
</dbReference>
<dbReference type="InterPro" id="IPR029009">
    <property type="entry name" value="ASB_dom_sf"/>
</dbReference>
<gene>
    <name evidence="12" type="ORF">VP01_2802g2</name>
</gene>
<feature type="domain" description="Serine dehydratase-like alpha subunit" evidence="10">
    <location>
        <begin position="719"/>
        <end position="911"/>
    </location>
</feature>
<feature type="domain" description="Serine dehydratase-like alpha subunit" evidence="10">
    <location>
        <begin position="912"/>
        <end position="1031"/>
    </location>
</feature>
<dbReference type="STRING" id="27349.A0A0L6V2J2"/>